<keyword evidence="5" id="KW-1185">Reference proteome</keyword>
<evidence type="ECO:0000256" key="2">
    <source>
        <dbReference type="ARBA" id="ARBA00074555"/>
    </source>
</evidence>
<accession>A0A5B9DTG0</accession>
<reference evidence="4 5" key="1">
    <citation type="journal article" date="2015" name="Int. J. Syst. Evol. Microbiol.">
        <title>Youhaiella tibetensis gen. nov., sp. nov., isolated from subsurface sediment.</title>
        <authorList>
            <person name="Wang Y.X."/>
            <person name="Huang F.Q."/>
            <person name="Nogi Y."/>
            <person name="Pang S.J."/>
            <person name="Wang P.K."/>
            <person name="Lv J."/>
        </authorList>
    </citation>
    <scope>NUCLEOTIDE SEQUENCE [LARGE SCALE GENOMIC DNA]</scope>
    <source>
        <strain evidence="5">fig4</strain>
    </source>
</reference>
<name>A0A5B9DTG0_9HYPH</name>
<dbReference type="Pfam" id="PF00296">
    <property type="entry name" value="Bac_luciferase"/>
    <property type="match status" value="1"/>
</dbReference>
<organism evidence="4 5">
    <name type="scientific">Paradevosia tibetensis</name>
    <dbReference type="NCBI Taxonomy" id="1447062"/>
    <lineage>
        <taxon>Bacteria</taxon>
        <taxon>Pseudomonadati</taxon>
        <taxon>Pseudomonadota</taxon>
        <taxon>Alphaproteobacteria</taxon>
        <taxon>Hyphomicrobiales</taxon>
        <taxon>Devosiaceae</taxon>
        <taxon>Paradevosia</taxon>
    </lineage>
</organism>
<dbReference type="Proteomes" id="UP000321062">
    <property type="component" value="Chromosome"/>
</dbReference>
<evidence type="ECO:0000259" key="3">
    <source>
        <dbReference type="Pfam" id="PF00296"/>
    </source>
</evidence>
<evidence type="ECO:0000313" key="5">
    <source>
        <dbReference type="Proteomes" id="UP000321062"/>
    </source>
</evidence>
<dbReference type="InterPro" id="IPR036661">
    <property type="entry name" value="Luciferase-like_sf"/>
</dbReference>
<dbReference type="CDD" id="cd00347">
    <property type="entry name" value="Flavin_utilizing_monoxygenases"/>
    <property type="match status" value="1"/>
</dbReference>
<dbReference type="GO" id="GO:0005829">
    <property type="term" value="C:cytosol"/>
    <property type="evidence" value="ECO:0007669"/>
    <property type="project" value="TreeGrafter"/>
</dbReference>
<dbReference type="SUPFAM" id="SSF51679">
    <property type="entry name" value="Bacterial luciferase-like"/>
    <property type="match status" value="1"/>
</dbReference>
<dbReference type="PANTHER" id="PTHR30137:SF6">
    <property type="entry name" value="LUCIFERASE-LIKE MONOOXYGENASE"/>
    <property type="match status" value="1"/>
</dbReference>
<dbReference type="OrthoDB" id="9780518at2"/>
<evidence type="ECO:0000313" key="4">
    <source>
        <dbReference type="EMBL" id="QEE22457.1"/>
    </source>
</evidence>
<dbReference type="InterPro" id="IPR019949">
    <property type="entry name" value="CmoO-like"/>
</dbReference>
<dbReference type="GO" id="GO:0016705">
    <property type="term" value="F:oxidoreductase activity, acting on paired donors, with incorporation or reduction of molecular oxygen"/>
    <property type="evidence" value="ECO:0007669"/>
    <property type="project" value="InterPro"/>
</dbReference>
<comment type="similarity">
    <text evidence="1">To bacterial alkanal monooxygenase alpha and beta chains.</text>
</comment>
<proteinExistence type="predicted"/>
<evidence type="ECO:0000256" key="1">
    <source>
        <dbReference type="ARBA" id="ARBA00007789"/>
    </source>
</evidence>
<gene>
    <name evidence="4" type="ORF">FNA67_20825</name>
</gene>
<dbReference type="InterPro" id="IPR050766">
    <property type="entry name" value="Bact_Lucif_Oxidored"/>
</dbReference>
<dbReference type="Gene3D" id="3.20.20.30">
    <property type="entry name" value="Luciferase-like domain"/>
    <property type="match status" value="1"/>
</dbReference>
<protein>
    <recommendedName>
        <fullName evidence="2">Luciferase-like monooxygenase</fullName>
    </recommendedName>
</protein>
<feature type="domain" description="Luciferase-like" evidence="3">
    <location>
        <begin position="10"/>
        <end position="305"/>
    </location>
</feature>
<dbReference type="PANTHER" id="PTHR30137">
    <property type="entry name" value="LUCIFERASE-LIKE MONOOXYGENASE"/>
    <property type="match status" value="1"/>
</dbReference>
<dbReference type="NCBIfam" id="TIGR03558">
    <property type="entry name" value="oxido_grp_1"/>
    <property type="match status" value="1"/>
</dbReference>
<dbReference type="AlphaFoldDB" id="A0A5B9DTG0"/>
<dbReference type="FunFam" id="3.20.20.30:FF:000002">
    <property type="entry name" value="LLM class flavin-dependent oxidoreductase"/>
    <property type="match status" value="1"/>
</dbReference>
<dbReference type="RefSeq" id="WP_147658006.1">
    <property type="nucleotide sequence ID" value="NZ_BMFM01000001.1"/>
</dbReference>
<dbReference type="KEGG" id="yti:FNA67_20825"/>
<sequence>MAPIIPLSLLDLAPIAEGTNTAQAFAETVRFATTGEALGYTRLWYAEHHGMPSIASSSPDILIASAGAHTSAIRVGSGGVMLPNHVPLRVAEDFRTLEGLYPGRVDLGIGRAGGSDGRTLQALRSFGGEHFSEQLAELLAFDTESFPQGHPFGAVRVVPDNIALPPIWLLGSSGASANAAGQMGMGYAFAAHFSATPPKPAFDAYREGFVPSAQFPEPHTIVCLSVVCAPTDEEAQFLSGSQELSWALFHSGQARKLIAPEEAAAHAYTPHERAIIENQRPLWIVGSPETVKRKILEKIEGTGASEVMIATTIHSYDLRLRSIALLAEAFGLEKRG</sequence>
<dbReference type="EMBL" id="CP041690">
    <property type="protein sequence ID" value="QEE22457.1"/>
    <property type="molecule type" value="Genomic_DNA"/>
</dbReference>
<dbReference type="InterPro" id="IPR011251">
    <property type="entry name" value="Luciferase-like_dom"/>
</dbReference>